<organism evidence="5 6">
    <name type="scientific">Diplocarpon rosae</name>
    <dbReference type="NCBI Taxonomy" id="946125"/>
    <lineage>
        <taxon>Eukaryota</taxon>
        <taxon>Fungi</taxon>
        <taxon>Dikarya</taxon>
        <taxon>Ascomycota</taxon>
        <taxon>Pezizomycotina</taxon>
        <taxon>Leotiomycetes</taxon>
        <taxon>Helotiales</taxon>
        <taxon>Drepanopezizaceae</taxon>
        <taxon>Diplocarpon</taxon>
    </lineage>
</organism>
<evidence type="ECO:0000256" key="1">
    <source>
        <dbReference type="ARBA" id="ARBA00022737"/>
    </source>
</evidence>
<keyword evidence="6" id="KW-1185">Reference proteome</keyword>
<dbReference type="Gene3D" id="3.10.580.10">
    <property type="entry name" value="CBS-domain"/>
    <property type="match status" value="1"/>
</dbReference>
<accession>A0AAD9T6C2</accession>
<feature type="transmembrane region" description="Helical" evidence="3">
    <location>
        <begin position="20"/>
        <end position="46"/>
    </location>
</feature>
<reference evidence="5" key="1">
    <citation type="submission" date="2023-06" db="EMBL/GenBank/DDBJ databases">
        <title>Draft genome of Marssonina rosae.</title>
        <authorList>
            <person name="Cheng Q."/>
        </authorList>
    </citation>
    <scope>NUCLEOTIDE SEQUENCE</scope>
    <source>
        <strain evidence="5">R4</strain>
    </source>
</reference>
<evidence type="ECO:0000256" key="2">
    <source>
        <dbReference type="SAM" id="MobiDB-lite"/>
    </source>
</evidence>
<evidence type="ECO:0000313" key="6">
    <source>
        <dbReference type="Proteomes" id="UP001285354"/>
    </source>
</evidence>
<dbReference type="InterPro" id="IPR046342">
    <property type="entry name" value="CBS_dom_sf"/>
</dbReference>
<dbReference type="Proteomes" id="UP001285354">
    <property type="component" value="Unassembled WGS sequence"/>
</dbReference>
<sequence>MAIFVEILPQYIIPKRAITWGFYCWPIIWGCMLATSPVSFPIAWLLNRFHTKKKRHGIFKNDELAVIIQHHEESAKKGGKLGQDAARIMLGALKLESQRLSADSSAESDLKHNEKDVEKADAAVSRGMIVKWEAVKTIRIDDTVDDEFIKKIKAWSYSRIPVVGPLPTTDGAGITADICSCHPSDFTTQDHNSKDSWEGGQLFGFLHIKYLVGLDTRSRGWVKSENKLTVRDLPLYPIPIVRDDMSVYELLNLFQLGMSRIAVVVHDPQDGAVVDSTIKTNGHHRSTVWTATERTNTRLMSNLKGGKERDHWTMDYLKAAQAAAECPDKKSQNVLGIRCPKPLGIVTFEDIVDTILQKTSRDESDFFDRDTSTPPTKSKKSGDYRHATSAIGSSPSPHLSKKAHVTFDESVNPGTLRQRKVSNTIRNHGGFDGANDYISEYASSIKLPKRRKSEESSYTINNDGGFHGPDESCNSLDRNMFLTAEEIIKLANTSSSASPGNPYSHGKAASLPTRRSESPVLEQAKNELRIVSAASRIPMSTLRRVAPFSRGNSSESEKDTAIQAAQQHQEKGKEMNNLSALKMPILSASARPFPASGLPTNPNVSGIDIEGMRDTFKSPKLDGHAREKSGETVSLMSWSSADEAHQKSCVYNAFPVPGCEKRGIPSTHDSLNATTKEKESTEPYAGFPAELLEDTSKENRVPKFSSKTLPRNVGVEFDLGALSRIQCANDPPARETSFHDDRAFLPSQRRLLDHSSTGLGTRSSSLWF</sequence>
<dbReference type="EMBL" id="JAUBYV010000001">
    <property type="protein sequence ID" value="KAK2629698.1"/>
    <property type="molecule type" value="Genomic_DNA"/>
</dbReference>
<gene>
    <name evidence="5" type="ORF">QTJ16_000518</name>
</gene>
<dbReference type="GO" id="GO:0030026">
    <property type="term" value="P:intracellular manganese ion homeostasis"/>
    <property type="evidence" value="ECO:0007669"/>
    <property type="project" value="TreeGrafter"/>
</dbReference>
<dbReference type="PANTHER" id="PTHR12064:SF97">
    <property type="entry name" value="METAL TRANSPORTER CNNM-5"/>
    <property type="match status" value="1"/>
</dbReference>
<feature type="domain" description="CNNM transmembrane" evidence="4">
    <location>
        <begin position="2"/>
        <end position="74"/>
    </location>
</feature>
<comment type="caution">
    <text evidence="5">The sequence shown here is derived from an EMBL/GenBank/DDBJ whole genome shotgun (WGS) entry which is preliminary data.</text>
</comment>
<dbReference type="PANTHER" id="PTHR12064">
    <property type="entry name" value="METAL TRANSPORTER CNNM"/>
    <property type="match status" value="1"/>
</dbReference>
<keyword evidence="3" id="KW-0812">Transmembrane</keyword>
<evidence type="ECO:0000313" key="5">
    <source>
        <dbReference type="EMBL" id="KAK2629698.1"/>
    </source>
</evidence>
<dbReference type="GO" id="GO:0010960">
    <property type="term" value="P:magnesium ion homeostasis"/>
    <property type="evidence" value="ECO:0007669"/>
    <property type="project" value="InterPro"/>
</dbReference>
<dbReference type="AlphaFoldDB" id="A0AAD9T6C2"/>
<dbReference type="InterPro" id="IPR045095">
    <property type="entry name" value="ACDP"/>
</dbReference>
<protein>
    <recommendedName>
        <fullName evidence="4">CNNM transmembrane domain-containing protein</fullName>
    </recommendedName>
</protein>
<keyword evidence="1" id="KW-0677">Repeat</keyword>
<proteinExistence type="predicted"/>
<dbReference type="SUPFAM" id="SSF54631">
    <property type="entry name" value="CBS-domain pair"/>
    <property type="match status" value="1"/>
</dbReference>
<feature type="region of interest" description="Disordered" evidence="2">
    <location>
        <begin position="449"/>
        <end position="471"/>
    </location>
</feature>
<keyword evidence="3" id="KW-0472">Membrane</keyword>
<evidence type="ECO:0000256" key="3">
    <source>
        <dbReference type="SAM" id="Phobius"/>
    </source>
</evidence>
<evidence type="ECO:0000259" key="4">
    <source>
        <dbReference type="Pfam" id="PF01595"/>
    </source>
</evidence>
<feature type="region of interest" description="Disordered" evidence="2">
    <location>
        <begin position="362"/>
        <end position="420"/>
    </location>
</feature>
<keyword evidence="3" id="KW-1133">Transmembrane helix</keyword>
<dbReference type="Pfam" id="PF01595">
    <property type="entry name" value="CNNM"/>
    <property type="match status" value="1"/>
</dbReference>
<name>A0AAD9T6C2_9HELO</name>
<feature type="region of interest" description="Disordered" evidence="2">
    <location>
        <begin position="493"/>
        <end position="518"/>
    </location>
</feature>
<dbReference type="GO" id="GO:0005737">
    <property type="term" value="C:cytoplasm"/>
    <property type="evidence" value="ECO:0007669"/>
    <property type="project" value="TreeGrafter"/>
</dbReference>
<dbReference type="InterPro" id="IPR002550">
    <property type="entry name" value="CNNM"/>
</dbReference>
<feature type="compositionally biased region" description="Basic and acidic residues" evidence="2">
    <location>
        <begin position="362"/>
        <end position="371"/>
    </location>
</feature>